<proteinExistence type="predicted"/>
<gene>
    <name evidence="2" type="ORF">B0H17DRAFT_933580</name>
</gene>
<protein>
    <submittedName>
        <fullName evidence="2">Uncharacterized protein</fullName>
    </submittedName>
</protein>
<evidence type="ECO:0000313" key="3">
    <source>
        <dbReference type="Proteomes" id="UP001221757"/>
    </source>
</evidence>
<dbReference type="AlphaFoldDB" id="A0AAD7GIX7"/>
<feature type="region of interest" description="Disordered" evidence="1">
    <location>
        <begin position="43"/>
        <end position="71"/>
    </location>
</feature>
<comment type="caution">
    <text evidence="2">The sequence shown here is derived from an EMBL/GenBank/DDBJ whole genome shotgun (WGS) entry which is preliminary data.</text>
</comment>
<name>A0AAD7GIX7_MYCRO</name>
<reference evidence="2" key="1">
    <citation type="submission" date="2023-03" db="EMBL/GenBank/DDBJ databases">
        <title>Massive genome expansion in bonnet fungi (Mycena s.s.) driven by repeated elements and novel gene families across ecological guilds.</title>
        <authorList>
            <consortium name="Lawrence Berkeley National Laboratory"/>
            <person name="Harder C.B."/>
            <person name="Miyauchi S."/>
            <person name="Viragh M."/>
            <person name="Kuo A."/>
            <person name="Thoen E."/>
            <person name="Andreopoulos B."/>
            <person name="Lu D."/>
            <person name="Skrede I."/>
            <person name="Drula E."/>
            <person name="Henrissat B."/>
            <person name="Morin E."/>
            <person name="Kohler A."/>
            <person name="Barry K."/>
            <person name="LaButti K."/>
            <person name="Morin E."/>
            <person name="Salamov A."/>
            <person name="Lipzen A."/>
            <person name="Mereny Z."/>
            <person name="Hegedus B."/>
            <person name="Baldrian P."/>
            <person name="Stursova M."/>
            <person name="Weitz H."/>
            <person name="Taylor A."/>
            <person name="Grigoriev I.V."/>
            <person name="Nagy L.G."/>
            <person name="Martin F."/>
            <person name="Kauserud H."/>
        </authorList>
    </citation>
    <scope>NUCLEOTIDE SEQUENCE</scope>
    <source>
        <strain evidence="2">CBHHK067</strain>
    </source>
</reference>
<evidence type="ECO:0000256" key="1">
    <source>
        <dbReference type="SAM" id="MobiDB-lite"/>
    </source>
</evidence>
<organism evidence="2 3">
    <name type="scientific">Mycena rosella</name>
    <name type="common">Pink bonnet</name>
    <name type="synonym">Agaricus rosellus</name>
    <dbReference type="NCBI Taxonomy" id="1033263"/>
    <lineage>
        <taxon>Eukaryota</taxon>
        <taxon>Fungi</taxon>
        <taxon>Dikarya</taxon>
        <taxon>Basidiomycota</taxon>
        <taxon>Agaricomycotina</taxon>
        <taxon>Agaricomycetes</taxon>
        <taxon>Agaricomycetidae</taxon>
        <taxon>Agaricales</taxon>
        <taxon>Marasmiineae</taxon>
        <taxon>Mycenaceae</taxon>
        <taxon>Mycena</taxon>
    </lineage>
</organism>
<dbReference type="Proteomes" id="UP001221757">
    <property type="component" value="Unassembled WGS sequence"/>
</dbReference>
<evidence type="ECO:0000313" key="2">
    <source>
        <dbReference type="EMBL" id="KAJ7692937.1"/>
    </source>
</evidence>
<feature type="compositionally biased region" description="Polar residues" evidence="1">
    <location>
        <begin position="53"/>
        <end position="62"/>
    </location>
</feature>
<keyword evidence="3" id="KW-1185">Reference proteome</keyword>
<sequence length="100" mass="10669">MTSNPPSVPLLPDGEKFDGTRFPGWQTQIYALAKACGVAAYLDGTLPEPPTPAGNTPQTTSLPPDPTPSREEWTYRDAQAYALVVLNVKNPVGLGMKLDG</sequence>
<accession>A0AAD7GIX7</accession>
<feature type="non-terminal residue" evidence="2">
    <location>
        <position position="100"/>
    </location>
</feature>
<dbReference type="EMBL" id="JARKIE010000049">
    <property type="protein sequence ID" value="KAJ7692937.1"/>
    <property type="molecule type" value="Genomic_DNA"/>
</dbReference>